<keyword evidence="2" id="KW-0472">Membrane</keyword>
<dbReference type="InterPro" id="IPR003148">
    <property type="entry name" value="RCK_N"/>
</dbReference>
<evidence type="ECO:0000259" key="4">
    <source>
        <dbReference type="Pfam" id="PF07885"/>
    </source>
</evidence>
<dbReference type="Proteomes" id="UP001597641">
    <property type="component" value="Unassembled WGS sequence"/>
</dbReference>
<evidence type="ECO:0000313" key="6">
    <source>
        <dbReference type="Proteomes" id="UP001597641"/>
    </source>
</evidence>
<proteinExistence type="predicted"/>
<comment type="caution">
    <text evidence="5">The sequence shown here is derived from an EMBL/GenBank/DDBJ whole genome shotgun (WGS) entry which is preliminary data.</text>
</comment>
<dbReference type="Pfam" id="PF07885">
    <property type="entry name" value="Ion_trans_2"/>
    <property type="match status" value="1"/>
</dbReference>
<name>A0ABW6C0D4_9BACT</name>
<protein>
    <submittedName>
        <fullName evidence="5">Potassium channel family protein</fullName>
    </submittedName>
</protein>
<evidence type="ECO:0000256" key="1">
    <source>
        <dbReference type="ARBA" id="ARBA00004651"/>
    </source>
</evidence>
<feature type="domain" description="RCK N-terminal" evidence="3">
    <location>
        <begin position="118"/>
        <end position="235"/>
    </location>
</feature>
<gene>
    <name evidence="5" type="ORF">ACFS7Z_19910</name>
</gene>
<evidence type="ECO:0000256" key="2">
    <source>
        <dbReference type="SAM" id="Phobius"/>
    </source>
</evidence>
<dbReference type="PRINTS" id="PR00169">
    <property type="entry name" value="KCHANNEL"/>
</dbReference>
<feature type="transmembrane region" description="Helical" evidence="2">
    <location>
        <begin position="49"/>
        <end position="67"/>
    </location>
</feature>
<dbReference type="PANTHER" id="PTHR43833:SF9">
    <property type="entry name" value="POTASSIUM CHANNEL PROTEIN YUGO-RELATED"/>
    <property type="match status" value="1"/>
</dbReference>
<dbReference type="InterPro" id="IPR050721">
    <property type="entry name" value="Trk_Ktr_HKT_K-transport"/>
</dbReference>
<dbReference type="PANTHER" id="PTHR43833">
    <property type="entry name" value="POTASSIUM CHANNEL PROTEIN 2-RELATED-RELATED"/>
    <property type="match status" value="1"/>
</dbReference>
<keyword evidence="6" id="KW-1185">Reference proteome</keyword>
<dbReference type="SUPFAM" id="SSF51735">
    <property type="entry name" value="NAD(P)-binding Rossmann-fold domains"/>
    <property type="match status" value="1"/>
</dbReference>
<reference evidence="6" key="1">
    <citation type="journal article" date="2019" name="Int. J. Syst. Evol. Microbiol.">
        <title>The Global Catalogue of Microorganisms (GCM) 10K type strain sequencing project: providing services to taxonomists for standard genome sequencing and annotation.</title>
        <authorList>
            <consortium name="The Broad Institute Genomics Platform"/>
            <consortium name="The Broad Institute Genome Sequencing Center for Infectious Disease"/>
            <person name="Wu L."/>
            <person name="Ma J."/>
        </authorList>
    </citation>
    <scope>NUCLEOTIDE SEQUENCE [LARGE SCALE GENOMIC DNA]</scope>
    <source>
        <strain evidence="6">KCTC 23984</strain>
    </source>
</reference>
<dbReference type="InterPro" id="IPR036291">
    <property type="entry name" value="NAD(P)-bd_dom_sf"/>
</dbReference>
<comment type="subcellular location">
    <subcellularLocation>
        <location evidence="1">Cell membrane</location>
        <topology evidence="1">Multi-pass membrane protein</topology>
    </subcellularLocation>
</comment>
<dbReference type="SUPFAM" id="SSF81324">
    <property type="entry name" value="Voltage-gated potassium channels"/>
    <property type="match status" value="1"/>
</dbReference>
<feature type="domain" description="Potassium channel" evidence="4">
    <location>
        <begin position="20"/>
        <end position="97"/>
    </location>
</feature>
<keyword evidence="5" id="KW-0813">Transport</keyword>
<dbReference type="Pfam" id="PF02254">
    <property type="entry name" value="TrkA_N"/>
    <property type="match status" value="1"/>
</dbReference>
<organism evidence="5 6">
    <name type="scientific">Pontibacter toksunensis</name>
    <dbReference type="NCBI Taxonomy" id="1332631"/>
    <lineage>
        <taxon>Bacteria</taxon>
        <taxon>Pseudomonadati</taxon>
        <taxon>Bacteroidota</taxon>
        <taxon>Cytophagia</taxon>
        <taxon>Cytophagales</taxon>
        <taxon>Hymenobacteraceae</taxon>
        <taxon>Pontibacter</taxon>
    </lineage>
</organism>
<keyword evidence="2" id="KW-0812">Transmembrane</keyword>
<keyword evidence="2" id="KW-1133">Transmembrane helix</keyword>
<dbReference type="Gene3D" id="3.40.50.720">
    <property type="entry name" value="NAD(P)-binding Rossmann-like Domain"/>
    <property type="match status" value="1"/>
</dbReference>
<dbReference type="InterPro" id="IPR013099">
    <property type="entry name" value="K_chnl_dom"/>
</dbReference>
<dbReference type="GO" id="GO:0034220">
    <property type="term" value="P:monoatomic ion transmembrane transport"/>
    <property type="evidence" value="ECO:0007669"/>
    <property type="project" value="UniProtKB-KW"/>
</dbReference>
<keyword evidence="5" id="KW-0407">Ion channel</keyword>
<evidence type="ECO:0000259" key="3">
    <source>
        <dbReference type="Pfam" id="PF02254"/>
    </source>
</evidence>
<evidence type="ECO:0000313" key="5">
    <source>
        <dbReference type="EMBL" id="MFD3002647.1"/>
    </source>
</evidence>
<keyword evidence="5" id="KW-0406">Ion transport</keyword>
<sequence>MYFAIRMNFKKPYLLILLLLLFVVLSNILLIHFEASDPDSSIRSMEQAMWYTFVTLTTVGYGDYFPVTPGGRAIGYLYIFSSLGVLGFLISTISNKILTILEDRRLGFHGTDFTGHVLFVGWSDFSRLVADEVYYSKKKIAIITDRKDDVDLIYSKYSKEQVFVLFNEFSNFQALEKVNANKAATLFISFDDDSEALLYVINFKKLYPNPEIVVNLHKLQLKETFKAAGVTYVITKNEIASKLVASYIFEPNVADMNLDLLSTSRTEEDFDVHEYKILPETTFANRESEEVFHELKSNYNTVMLGLSKMKGNQRVLIKNPPAGTPVEPGDYVIVMSNGHAKDALRKVFQTVEGKF</sequence>
<accession>A0ABW6C0D4</accession>
<dbReference type="EMBL" id="JBHUOX010000018">
    <property type="protein sequence ID" value="MFD3002647.1"/>
    <property type="molecule type" value="Genomic_DNA"/>
</dbReference>
<feature type="transmembrane region" description="Helical" evidence="2">
    <location>
        <begin position="74"/>
        <end position="94"/>
    </location>
</feature>
<dbReference type="Gene3D" id="1.10.287.70">
    <property type="match status" value="1"/>
</dbReference>